<dbReference type="InterPro" id="IPR036915">
    <property type="entry name" value="Cyclin-like_sf"/>
</dbReference>
<keyword evidence="9" id="KW-1185">Reference proteome</keyword>
<dbReference type="InterPro" id="IPR004367">
    <property type="entry name" value="Cyclin_C-dom"/>
</dbReference>
<dbReference type="Pfam" id="PF02984">
    <property type="entry name" value="Cyclin_C"/>
    <property type="match status" value="1"/>
</dbReference>
<evidence type="ECO:0000256" key="4">
    <source>
        <dbReference type="RuleBase" id="RU000383"/>
    </source>
</evidence>
<evidence type="ECO:0008006" key="10">
    <source>
        <dbReference type="Google" id="ProtNLM"/>
    </source>
</evidence>
<gene>
    <name evidence="8" type="ORF">ODALV1_LOCUS16139</name>
</gene>
<dbReference type="PANTHER" id="PTHR10177">
    <property type="entry name" value="CYCLINS"/>
    <property type="match status" value="1"/>
</dbReference>
<feature type="domain" description="Cyclin C-terminal" evidence="7">
    <location>
        <begin position="352"/>
        <end position="484"/>
    </location>
</feature>
<dbReference type="PROSITE" id="PS00292">
    <property type="entry name" value="CYCLINS"/>
    <property type="match status" value="1"/>
</dbReference>
<sequence length="494" mass="55886">MDSENTIPLNVRDRRRVDNVLPRALLGLAQDAKNNDYKSKRAFGTILHHNSVRVEGKESGVQSKPVYRIAKSNDASGGYWNASPVKRARSQINTQKKPNTLVKGSENAPPTHSFSQINKPVADWDTSPITKQRATVPLNENACNAWRYAKPHQQESHFQISSNREVGTTAQAPAQSDLNNSFTEKISNLNLDIREVDKPSVLPSLSTRFLSVNPFPHEQEYVDTILSRWYQLEKMHKINANYMTKQKEISYKMRTILIEWLVEVAGEYAIHNATLHRGVHFVDRFLSRMQVSRNNLQLLGTTCLFLASKIEEIHPPDTQDLVYITDNTYDKTQVLRMECLVLSVLDFDLLTPTAHEFTEYYASVLELSSTTKACCCYLIELTLLHGDKFLKFSGSVISIAACYVAIRIHGDQTHKFKNNRTNEVCIENVISKVMPLSSCVLDNTNVCVSKILLTIISNNDNAVCTKYKKFQEQPFILAATSIAACLPFPLYDSH</sequence>
<protein>
    <recommendedName>
        <fullName evidence="10">G2/mitotic-specific cyclin-A</fullName>
    </recommendedName>
</protein>
<proteinExistence type="inferred from homology"/>
<dbReference type="EMBL" id="CAXLJM020000049">
    <property type="protein sequence ID" value="CAL8113712.1"/>
    <property type="molecule type" value="Genomic_DNA"/>
</dbReference>
<feature type="domain" description="Cyclin-like" evidence="6">
    <location>
        <begin position="356"/>
        <end position="442"/>
    </location>
</feature>
<evidence type="ECO:0000259" key="7">
    <source>
        <dbReference type="SMART" id="SM01332"/>
    </source>
</evidence>
<evidence type="ECO:0000256" key="5">
    <source>
        <dbReference type="SAM" id="MobiDB-lite"/>
    </source>
</evidence>
<evidence type="ECO:0000256" key="1">
    <source>
        <dbReference type="ARBA" id="ARBA00022618"/>
    </source>
</evidence>
<organism evidence="8 9">
    <name type="scientific">Orchesella dallaii</name>
    <dbReference type="NCBI Taxonomy" id="48710"/>
    <lineage>
        <taxon>Eukaryota</taxon>
        <taxon>Metazoa</taxon>
        <taxon>Ecdysozoa</taxon>
        <taxon>Arthropoda</taxon>
        <taxon>Hexapoda</taxon>
        <taxon>Collembola</taxon>
        <taxon>Entomobryomorpha</taxon>
        <taxon>Entomobryoidea</taxon>
        <taxon>Orchesellidae</taxon>
        <taxon>Orchesellinae</taxon>
        <taxon>Orchesella</taxon>
    </lineage>
</organism>
<feature type="region of interest" description="Disordered" evidence="5">
    <location>
        <begin position="99"/>
        <end position="118"/>
    </location>
</feature>
<dbReference type="Gene3D" id="1.10.472.10">
    <property type="entry name" value="Cyclin-like"/>
    <property type="match status" value="2"/>
</dbReference>
<reference evidence="8 9" key="1">
    <citation type="submission" date="2024-08" db="EMBL/GenBank/DDBJ databases">
        <authorList>
            <person name="Cucini C."/>
            <person name="Frati F."/>
        </authorList>
    </citation>
    <scope>NUCLEOTIDE SEQUENCE [LARGE SCALE GENOMIC DNA]</scope>
</reference>
<dbReference type="Pfam" id="PF00134">
    <property type="entry name" value="Cyclin_N"/>
    <property type="match status" value="1"/>
</dbReference>
<dbReference type="InterPro" id="IPR006671">
    <property type="entry name" value="Cyclin_N"/>
</dbReference>
<comment type="caution">
    <text evidence="8">The sequence shown here is derived from an EMBL/GenBank/DDBJ whole genome shotgun (WGS) entry which is preliminary data.</text>
</comment>
<keyword evidence="2 4" id="KW-0195">Cyclin</keyword>
<dbReference type="SMART" id="SM01332">
    <property type="entry name" value="Cyclin_C"/>
    <property type="match status" value="1"/>
</dbReference>
<evidence type="ECO:0000256" key="3">
    <source>
        <dbReference type="ARBA" id="ARBA00023306"/>
    </source>
</evidence>
<feature type="compositionally biased region" description="Polar residues" evidence="5">
    <location>
        <begin position="108"/>
        <end position="118"/>
    </location>
</feature>
<dbReference type="Proteomes" id="UP001642540">
    <property type="component" value="Unassembled WGS sequence"/>
</dbReference>
<keyword evidence="1" id="KW-0132">Cell division</keyword>
<dbReference type="SMART" id="SM00385">
    <property type="entry name" value="CYCLIN"/>
    <property type="match status" value="2"/>
</dbReference>
<feature type="domain" description="Cyclin-like" evidence="6">
    <location>
        <begin position="259"/>
        <end position="343"/>
    </location>
</feature>
<accession>A0ABP1QX30</accession>
<keyword evidence="3" id="KW-0131">Cell cycle</keyword>
<dbReference type="InterPro" id="IPR048258">
    <property type="entry name" value="Cyclins_cyclin-box"/>
</dbReference>
<evidence type="ECO:0000313" key="8">
    <source>
        <dbReference type="EMBL" id="CAL8113712.1"/>
    </source>
</evidence>
<dbReference type="InterPro" id="IPR039361">
    <property type="entry name" value="Cyclin"/>
</dbReference>
<evidence type="ECO:0000259" key="6">
    <source>
        <dbReference type="SMART" id="SM00385"/>
    </source>
</evidence>
<evidence type="ECO:0000313" key="9">
    <source>
        <dbReference type="Proteomes" id="UP001642540"/>
    </source>
</evidence>
<evidence type="ECO:0000256" key="2">
    <source>
        <dbReference type="ARBA" id="ARBA00023127"/>
    </source>
</evidence>
<dbReference type="InterPro" id="IPR013763">
    <property type="entry name" value="Cyclin-like_dom"/>
</dbReference>
<dbReference type="CDD" id="cd20537">
    <property type="entry name" value="CYCLIN_CCNO-like_rpt2"/>
    <property type="match status" value="1"/>
</dbReference>
<comment type="similarity">
    <text evidence="4">Belongs to the cyclin family.</text>
</comment>
<name>A0ABP1QX30_9HEXA</name>
<dbReference type="SUPFAM" id="SSF47954">
    <property type="entry name" value="Cyclin-like"/>
    <property type="match status" value="2"/>
</dbReference>